<dbReference type="Proteomes" id="UP001597544">
    <property type="component" value="Unassembled WGS sequence"/>
</dbReference>
<evidence type="ECO:0000313" key="2">
    <source>
        <dbReference type="Proteomes" id="UP001597544"/>
    </source>
</evidence>
<organism evidence="1 2">
    <name type="scientific">Pontibacter locisalis</name>
    <dbReference type="NCBI Taxonomy" id="1719035"/>
    <lineage>
        <taxon>Bacteria</taxon>
        <taxon>Pseudomonadati</taxon>
        <taxon>Bacteroidota</taxon>
        <taxon>Cytophagia</taxon>
        <taxon>Cytophagales</taxon>
        <taxon>Hymenobacteraceae</taxon>
        <taxon>Pontibacter</taxon>
    </lineage>
</organism>
<proteinExistence type="predicted"/>
<name>A0ABW5IR26_9BACT</name>
<dbReference type="RefSeq" id="WP_377507053.1">
    <property type="nucleotide sequence ID" value="NZ_JBHULU010000015.1"/>
</dbReference>
<protein>
    <recommendedName>
        <fullName evidence="3">STAS/SEC14 domain-containing protein</fullName>
    </recommendedName>
</protein>
<accession>A0ABW5IR26</accession>
<keyword evidence="2" id="KW-1185">Reference proteome</keyword>
<gene>
    <name evidence="1" type="ORF">ACFSRY_11250</name>
</gene>
<reference evidence="2" key="1">
    <citation type="journal article" date="2019" name="Int. J. Syst. Evol. Microbiol.">
        <title>The Global Catalogue of Microorganisms (GCM) 10K type strain sequencing project: providing services to taxonomists for standard genome sequencing and annotation.</title>
        <authorList>
            <consortium name="The Broad Institute Genomics Platform"/>
            <consortium name="The Broad Institute Genome Sequencing Center for Infectious Disease"/>
            <person name="Wu L."/>
            <person name="Ma J."/>
        </authorList>
    </citation>
    <scope>NUCLEOTIDE SEQUENCE [LARGE SCALE GENOMIC DNA]</scope>
    <source>
        <strain evidence="2">KCTC 42498</strain>
    </source>
</reference>
<evidence type="ECO:0008006" key="3">
    <source>
        <dbReference type="Google" id="ProtNLM"/>
    </source>
</evidence>
<comment type="caution">
    <text evidence="1">The sequence shown here is derived from an EMBL/GenBank/DDBJ whole genome shotgun (WGS) entry which is preliminary data.</text>
</comment>
<dbReference type="EMBL" id="JBHULU010000015">
    <property type="protein sequence ID" value="MFD2514445.1"/>
    <property type="molecule type" value="Genomic_DNA"/>
</dbReference>
<sequence length="143" mass="16495">MRIFKELRSSTNKTFLTIYFDEQENWVYNNWTGYVSPDNVKQGALAVLEAFKNFKTQFGLNDNQELVGTWDQAVDWIEEEWIPEASEAGLRFYAHIVNQEAFAAASAADMLSRIKGEFTMKIFSNSLDAKQWLYSCKEATPKV</sequence>
<evidence type="ECO:0000313" key="1">
    <source>
        <dbReference type="EMBL" id="MFD2514445.1"/>
    </source>
</evidence>